<dbReference type="SMART" id="SM01405">
    <property type="entry name" value="Ribosomal_S6e"/>
    <property type="match status" value="1"/>
</dbReference>
<evidence type="ECO:0000256" key="2">
    <source>
        <dbReference type="ARBA" id="ARBA00022980"/>
    </source>
</evidence>
<organism evidence="4 5">
    <name type="scientific">Porphyridium purpureum</name>
    <name type="common">Red alga</name>
    <name type="synonym">Porphyridium cruentum</name>
    <dbReference type="NCBI Taxonomy" id="35688"/>
    <lineage>
        <taxon>Eukaryota</taxon>
        <taxon>Rhodophyta</taxon>
        <taxon>Bangiophyceae</taxon>
        <taxon>Porphyridiales</taxon>
        <taxon>Porphyridiaceae</taxon>
        <taxon>Porphyridium</taxon>
    </lineage>
</organism>
<keyword evidence="2 4" id="KW-0689">Ribosomal protein</keyword>
<sequence>MKFNIANPATGCQKKVEIDDERLLRNFYDKRIAAEVEGEAALGEDWKGYMLKIMGGQDKQGFAMKQGVLTPQRVRLLMPKGVQGCRGFAMRKGERKRKSVRGCIVSHDISVLNLIITKKGDKDIDGLTDKVMPRRLGPKRANHIRKLFNLAKEDDVRKYVIRREITPKKEGAKPYTKAPKIQRLVTPTTLQRKRRRAALRKKSVEQSKIQLAEYEKIIAKRSKEAREGLPGVCDPGTGRTRQVCRNARRSAPLFVSTAVINDGNTQRTDGFVEADSGRLCRVLEESTGP</sequence>
<comment type="caution">
    <text evidence="4">The sequence shown here is derived from an EMBL/GenBank/DDBJ whole genome shotgun (WGS) entry which is preliminary data.</text>
</comment>
<dbReference type="PANTHER" id="PTHR11502">
    <property type="entry name" value="40S RIBOSOMAL PROTEIN S6"/>
    <property type="match status" value="1"/>
</dbReference>
<dbReference type="GO" id="GO:0005840">
    <property type="term" value="C:ribosome"/>
    <property type="evidence" value="ECO:0007669"/>
    <property type="project" value="UniProtKB-KW"/>
</dbReference>
<comment type="similarity">
    <text evidence="1">Belongs to the eukaryotic ribosomal protein eS6 family.</text>
</comment>
<proteinExistence type="inferred from homology"/>
<protein>
    <submittedName>
        <fullName evidence="4">40S ribosomal protein S6</fullName>
    </submittedName>
</protein>
<accession>A0A5J4YS93</accession>
<keyword evidence="3" id="KW-0687">Ribonucleoprotein</keyword>
<dbReference type="OrthoDB" id="10260596at2759"/>
<dbReference type="GO" id="GO:1990904">
    <property type="term" value="C:ribonucleoprotein complex"/>
    <property type="evidence" value="ECO:0007669"/>
    <property type="project" value="UniProtKB-KW"/>
</dbReference>
<dbReference type="AlphaFoldDB" id="A0A5J4YS93"/>
<keyword evidence="5" id="KW-1185">Reference proteome</keyword>
<dbReference type="InterPro" id="IPR001377">
    <property type="entry name" value="Ribosomal_eS6"/>
</dbReference>
<gene>
    <name evidence="4" type="ORF">FVE85_4244</name>
</gene>
<reference evidence="5" key="1">
    <citation type="journal article" date="2019" name="Nat. Commun.">
        <title>Expansion of phycobilisome linker gene families in mesophilic red algae.</title>
        <authorList>
            <person name="Lee J."/>
            <person name="Kim D."/>
            <person name="Bhattacharya D."/>
            <person name="Yoon H.S."/>
        </authorList>
    </citation>
    <scope>NUCLEOTIDE SEQUENCE [LARGE SCALE GENOMIC DNA]</scope>
    <source>
        <strain evidence="5">CCMP 1328</strain>
    </source>
</reference>
<dbReference type="GO" id="GO:0003735">
    <property type="term" value="F:structural constituent of ribosome"/>
    <property type="evidence" value="ECO:0007669"/>
    <property type="project" value="InterPro"/>
</dbReference>
<dbReference type="Proteomes" id="UP000324585">
    <property type="component" value="Unassembled WGS sequence"/>
</dbReference>
<evidence type="ECO:0000256" key="1">
    <source>
        <dbReference type="ARBA" id="ARBA00009312"/>
    </source>
</evidence>
<dbReference type="Gene3D" id="1.20.5.2650">
    <property type="match status" value="1"/>
</dbReference>
<dbReference type="GO" id="GO:0006412">
    <property type="term" value="P:translation"/>
    <property type="evidence" value="ECO:0007669"/>
    <property type="project" value="InterPro"/>
</dbReference>
<evidence type="ECO:0000256" key="3">
    <source>
        <dbReference type="ARBA" id="ARBA00023274"/>
    </source>
</evidence>
<evidence type="ECO:0000313" key="4">
    <source>
        <dbReference type="EMBL" id="KAA8494269.1"/>
    </source>
</evidence>
<dbReference type="OMA" id="KPRYKAP"/>
<evidence type="ECO:0000313" key="5">
    <source>
        <dbReference type="Proteomes" id="UP000324585"/>
    </source>
</evidence>
<name>A0A5J4YS93_PORPP</name>
<dbReference type="Pfam" id="PF01092">
    <property type="entry name" value="Ribosomal_S6e"/>
    <property type="match status" value="1"/>
</dbReference>
<dbReference type="EMBL" id="VRMN01000005">
    <property type="protein sequence ID" value="KAA8494269.1"/>
    <property type="molecule type" value="Genomic_DNA"/>
</dbReference>